<protein>
    <submittedName>
        <fullName evidence="1">Uncharacterized protein</fullName>
    </submittedName>
</protein>
<dbReference type="AlphaFoldDB" id="A0A0G4NNJ1"/>
<feature type="non-terminal residue" evidence="1">
    <location>
        <position position="1"/>
    </location>
</feature>
<dbReference type="Proteomes" id="UP000045706">
    <property type="component" value="Unassembled WGS sequence"/>
</dbReference>
<proteinExistence type="predicted"/>
<name>A0A0G4NNJ1_VERLO</name>
<gene>
    <name evidence="1" type="ORF">BN1723_020428</name>
</gene>
<feature type="non-terminal residue" evidence="1">
    <location>
        <position position="107"/>
    </location>
</feature>
<dbReference type="EMBL" id="CVQI01037078">
    <property type="protein sequence ID" value="CRK47901.1"/>
    <property type="molecule type" value="Genomic_DNA"/>
</dbReference>
<accession>A0A0G4NNJ1</accession>
<organism evidence="1 2">
    <name type="scientific">Verticillium longisporum</name>
    <name type="common">Verticillium dahliae var. longisporum</name>
    <dbReference type="NCBI Taxonomy" id="100787"/>
    <lineage>
        <taxon>Eukaryota</taxon>
        <taxon>Fungi</taxon>
        <taxon>Dikarya</taxon>
        <taxon>Ascomycota</taxon>
        <taxon>Pezizomycotina</taxon>
        <taxon>Sordariomycetes</taxon>
        <taxon>Hypocreomycetidae</taxon>
        <taxon>Glomerellales</taxon>
        <taxon>Plectosphaerellaceae</taxon>
        <taxon>Verticillium</taxon>
    </lineage>
</organism>
<sequence>ADRLCLHSQRRQCRQDLCSGRLPDPRRQRFPRSRSCRTQCRGCRCCLPAQRRRHLLLLQDKGSLCRCLSRGLWYHRAPRRQREALRHPLHCPADPVWRRCAAAPVPG</sequence>
<evidence type="ECO:0000313" key="2">
    <source>
        <dbReference type="Proteomes" id="UP000045706"/>
    </source>
</evidence>
<reference evidence="2" key="1">
    <citation type="submission" date="2015-05" db="EMBL/GenBank/DDBJ databases">
        <authorList>
            <person name="Fogelqvist Johan"/>
        </authorList>
    </citation>
    <scope>NUCLEOTIDE SEQUENCE [LARGE SCALE GENOMIC DNA]</scope>
</reference>
<evidence type="ECO:0000313" key="1">
    <source>
        <dbReference type="EMBL" id="CRK47901.1"/>
    </source>
</evidence>